<dbReference type="PATRIC" id="fig|388919.9.peg.1106"/>
<dbReference type="EMBL" id="CP000387">
    <property type="protein sequence ID" value="ABN44570.1"/>
    <property type="molecule type" value="Genomic_DNA"/>
</dbReference>
<dbReference type="AlphaFoldDB" id="A3CN15"/>
<dbReference type="eggNOG" id="ENOG5031GTZ">
    <property type="taxonomic scope" value="Bacteria"/>
</dbReference>
<dbReference type="STRING" id="388919.SSA_1164"/>
<keyword evidence="2" id="KW-1185">Reference proteome</keyword>
<accession>A3CN15</accession>
<dbReference type="Proteomes" id="UP000002148">
    <property type="component" value="Chromosome"/>
</dbReference>
<gene>
    <name evidence="1" type="ordered locus">SSA_1164</name>
</gene>
<reference evidence="1 2" key="1">
    <citation type="journal article" date="2007" name="J. Bacteriol.">
        <title>Genome of the opportunistic pathogen Streptococcus sanguinis.</title>
        <authorList>
            <person name="Xu P."/>
            <person name="Alves J.M."/>
            <person name="Kitten T."/>
            <person name="Brown A."/>
            <person name="Chen Z."/>
            <person name="Ozaki L.S."/>
            <person name="Manque P."/>
            <person name="Ge X."/>
            <person name="Serrano M.G."/>
            <person name="Puiu D."/>
            <person name="Hendricks S."/>
            <person name="Wang Y."/>
            <person name="Chaplin M.D."/>
            <person name="Akan D."/>
            <person name="Paik S."/>
            <person name="Peterson D.L."/>
            <person name="Macrina F.L."/>
            <person name="Buck G.A."/>
        </authorList>
    </citation>
    <scope>NUCLEOTIDE SEQUENCE [LARGE SCALE GENOMIC DNA]</scope>
    <source>
        <strain evidence="1 2">SK36</strain>
    </source>
</reference>
<protein>
    <submittedName>
        <fullName evidence="1">Uncharacterized protein</fullName>
    </submittedName>
</protein>
<dbReference type="HOGENOM" id="CLU_3240428_0_0_9"/>
<dbReference type="KEGG" id="ssa:SSA_1164"/>
<name>A3CN15_STRSV</name>
<evidence type="ECO:0000313" key="2">
    <source>
        <dbReference type="Proteomes" id="UP000002148"/>
    </source>
</evidence>
<sequence length="43" mass="4821">MLALLSYLVPSFILVPNTSNVKLNDKDQLSNACFSHDSSYFVK</sequence>
<organism evidence="1 2">
    <name type="scientific">Streptococcus sanguinis (strain SK36)</name>
    <dbReference type="NCBI Taxonomy" id="388919"/>
    <lineage>
        <taxon>Bacteria</taxon>
        <taxon>Bacillati</taxon>
        <taxon>Bacillota</taxon>
        <taxon>Bacilli</taxon>
        <taxon>Lactobacillales</taxon>
        <taxon>Streptococcaceae</taxon>
        <taxon>Streptococcus</taxon>
    </lineage>
</organism>
<evidence type="ECO:0000313" key="1">
    <source>
        <dbReference type="EMBL" id="ABN44570.1"/>
    </source>
</evidence>
<proteinExistence type="predicted"/>